<dbReference type="GO" id="GO:0038023">
    <property type="term" value="F:signaling receptor activity"/>
    <property type="evidence" value="ECO:0007669"/>
    <property type="project" value="TreeGrafter"/>
</dbReference>
<dbReference type="GO" id="GO:0009897">
    <property type="term" value="C:external side of plasma membrane"/>
    <property type="evidence" value="ECO:0007669"/>
    <property type="project" value="TreeGrafter"/>
</dbReference>
<evidence type="ECO:0000313" key="6">
    <source>
        <dbReference type="Proteomes" id="UP000278807"/>
    </source>
</evidence>
<reference evidence="7" key="1">
    <citation type="submission" date="2017-02" db="UniProtKB">
        <authorList>
            <consortium name="WormBaseParasite"/>
        </authorList>
    </citation>
    <scope>IDENTIFICATION</scope>
</reference>
<feature type="domain" description="Folate receptor-like" evidence="4">
    <location>
        <begin position="1"/>
        <end position="165"/>
    </location>
</feature>
<sequence>MCPKSDKQNDHPIPEPYLERCPEWKDLSCCPPTTANLINNESLHGFNFNFCNITKGCKDFFLHEHCMVKCSPHLGPWIVKTSSSKFKENVFKIPLCESDCNKWYEACSSSTACATNWRSGGFDWSSGTNQCHEGYKCLPISNIYGSAKAFCEKVFDNSYSVIQSDSVADWNVTDYHCMHIPGIAERDTAEIIKHNAEVAKRQAEVIIERVYGD</sequence>
<reference evidence="5 6" key="2">
    <citation type="submission" date="2018-11" db="EMBL/GenBank/DDBJ databases">
        <authorList>
            <consortium name="Pathogen Informatics"/>
        </authorList>
    </citation>
    <scope>NUCLEOTIDE SEQUENCE [LARGE SCALE GENOMIC DNA]</scope>
</reference>
<dbReference type="Proteomes" id="UP000278807">
    <property type="component" value="Unassembled WGS sequence"/>
</dbReference>
<dbReference type="STRING" id="102285.A0A0R3T8X3"/>
<dbReference type="WBParaSite" id="HNAJ_0000351201-mRNA-1">
    <property type="protein sequence ID" value="HNAJ_0000351201-mRNA-1"/>
    <property type="gene ID" value="HNAJ_0000351201"/>
</dbReference>
<accession>A0A0R3T8X3</accession>
<dbReference type="Pfam" id="PF03024">
    <property type="entry name" value="Folate_rec"/>
    <property type="match status" value="1"/>
</dbReference>
<evidence type="ECO:0000313" key="7">
    <source>
        <dbReference type="WBParaSite" id="HNAJ_0000351201-mRNA-1"/>
    </source>
</evidence>
<keyword evidence="2" id="KW-0732">Signal</keyword>
<evidence type="ECO:0000256" key="1">
    <source>
        <dbReference type="ARBA" id="ARBA00007932"/>
    </source>
</evidence>
<proteinExistence type="inferred from homology"/>
<dbReference type="PANTHER" id="PTHR10517">
    <property type="entry name" value="FOLATE RECEPTOR"/>
    <property type="match status" value="1"/>
</dbReference>
<dbReference type="InterPro" id="IPR018143">
    <property type="entry name" value="Folate_rcpt-like"/>
</dbReference>
<name>A0A0R3T8X3_RODNA</name>
<evidence type="ECO:0000256" key="3">
    <source>
        <dbReference type="ARBA" id="ARBA00023157"/>
    </source>
</evidence>
<dbReference type="AlphaFoldDB" id="A0A0R3T8X3"/>
<organism evidence="7">
    <name type="scientific">Rodentolepis nana</name>
    <name type="common">Dwarf tapeworm</name>
    <name type="synonym">Hymenolepis nana</name>
    <dbReference type="NCBI Taxonomy" id="102285"/>
    <lineage>
        <taxon>Eukaryota</taxon>
        <taxon>Metazoa</taxon>
        <taxon>Spiralia</taxon>
        <taxon>Lophotrochozoa</taxon>
        <taxon>Platyhelminthes</taxon>
        <taxon>Cestoda</taxon>
        <taxon>Eucestoda</taxon>
        <taxon>Cyclophyllidea</taxon>
        <taxon>Hymenolepididae</taxon>
        <taxon>Rodentolepis</taxon>
    </lineage>
</organism>
<evidence type="ECO:0000256" key="2">
    <source>
        <dbReference type="ARBA" id="ARBA00022729"/>
    </source>
</evidence>
<evidence type="ECO:0000313" key="5">
    <source>
        <dbReference type="EMBL" id="VDN99369.1"/>
    </source>
</evidence>
<evidence type="ECO:0000259" key="4">
    <source>
        <dbReference type="Pfam" id="PF03024"/>
    </source>
</evidence>
<comment type="similarity">
    <text evidence="1">Belongs to the folate receptor family.</text>
</comment>
<gene>
    <name evidence="5" type="ORF">HNAJ_LOCUS3510</name>
</gene>
<dbReference type="InterPro" id="IPR004269">
    <property type="entry name" value="Folate_rcpt"/>
</dbReference>
<keyword evidence="3" id="KW-1015">Disulfide bond</keyword>
<keyword evidence="6" id="KW-1185">Reference proteome</keyword>
<dbReference type="OrthoDB" id="567542at2759"/>
<dbReference type="EMBL" id="UZAE01002079">
    <property type="protein sequence ID" value="VDN99369.1"/>
    <property type="molecule type" value="Genomic_DNA"/>
</dbReference>
<protein>
    <submittedName>
        <fullName evidence="7">Folate_rec domain-containing protein</fullName>
    </submittedName>
</protein>